<evidence type="ECO:0000313" key="2">
    <source>
        <dbReference type="Proteomes" id="UP000320582"/>
    </source>
</evidence>
<evidence type="ECO:0008006" key="3">
    <source>
        <dbReference type="Google" id="ProtNLM"/>
    </source>
</evidence>
<dbReference type="InterPro" id="IPR011856">
    <property type="entry name" value="tRNA_endonuc-like_dom_sf"/>
</dbReference>
<name>A0A543KBL5_9RHOB</name>
<keyword evidence="2" id="KW-1185">Reference proteome</keyword>
<sequence>MTPRSFNNQLAGQIGESLVVAELGRRGLVATAFAGNVPDIDLLAYRNGRTIALQVKSVRTGSVSFDAKRFMTIEFEGDRQIITETAPGLDASLIFVFVSIGQRSGEDGFFILDQGTLQGIVCANHAAWLAKHGGIRPKNPQSTHTAVSFAQLDKFRDNWSLIETRLSEER</sequence>
<protein>
    <recommendedName>
        <fullName evidence="3">PD(D/E)XK endonuclease domain-containing protein</fullName>
    </recommendedName>
</protein>
<evidence type="ECO:0000313" key="1">
    <source>
        <dbReference type="EMBL" id="TQM92465.1"/>
    </source>
</evidence>
<gene>
    <name evidence="1" type="ORF">BD293_1072</name>
</gene>
<dbReference type="GO" id="GO:0003676">
    <property type="term" value="F:nucleic acid binding"/>
    <property type="evidence" value="ECO:0007669"/>
    <property type="project" value="InterPro"/>
</dbReference>
<reference evidence="1 2" key="1">
    <citation type="submission" date="2019-06" db="EMBL/GenBank/DDBJ databases">
        <title>Genomic Encyclopedia of Archaeal and Bacterial Type Strains, Phase II (KMG-II): from individual species to whole genera.</title>
        <authorList>
            <person name="Goeker M."/>
        </authorList>
    </citation>
    <scope>NUCLEOTIDE SEQUENCE [LARGE SCALE GENOMIC DNA]</scope>
    <source>
        <strain evidence="1 2">DSM 18423</strain>
    </source>
</reference>
<dbReference type="Proteomes" id="UP000320582">
    <property type="component" value="Unassembled WGS sequence"/>
</dbReference>
<dbReference type="Gene3D" id="3.40.1350.10">
    <property type="match status" value="1"/>
</dbReference>
<comment type="caution">
    <text evidence="1">The sequence shown here is derived from an EMBL/GenBank/DDBJ whole genome shotgun (WGS) entry which is preliminary data.</text>
</comment>
<dbReference type="InterPro" id="IPR011335">
    <property type="entry name" value="Restrct_endonuc-II-like"/>
</dbReference>
<dbReference type="AlphaFoldDB" id="A0A543KBL5"/>
<dbReference type="SUPFAM" id="SSF52980">
    <property type="entry name" value="Restriction endonuclease-like"/>
    <property type="match status" value="1"/>
</dbReference>
<organism evidence="1 2">
    <name type="scientific">Roseinatronobacter monicus</name>
    <dbReference type="NCBI Taxonomy" id="393481"/>
    <lineage>
        <taxon>Bacteria</taxon>
        <taxon>Pseudomonadati</taxon>
        <taxon>Pseudomonadota</taxon>
        <taxon>Alphaproteobacteria</taxon>
        <taxon>Rhodobacterales</taxon>
        <taxon>Paracoccaceae</taxon>
        <taxon>Roseinatronobacter</taxon>
    </lineage>
</organism>
<proteinExistence type="predicted"/>
<accession>A0A543KBL5</accession>
<dbReference type="EMBL" id="VFPT01000001">
    <property type="protein sequence ID" value="TQM92465.1"/>
    <property type="molecule type" value="Genomic_DNA"/>
</dbReference>